<feature type="domain" description="NPH3" evidence="3">
    <location>
        <begin position="1"/>
        <end position="76"/>
    </location>
</feature>
<dbReference type="UniPathway" id="UPA00143"/>
<evidence type="ECO:0000313" key="4">
    <source>
        <dbReference type="EMBL" id="KAF5824124.1"/>
    </source>
</evidence>
<reference evidence="5" key="2">
    <citation type="submission" date="2017-02" db="EMBL/GenBank/DDBJ databases">
        <title>Sunflower complete genome.</title>
        <authorList>
            <person name="Langlade N."/>
            <person name="Munos S."/>
        </authorList>
    </citation>
    <scope>NUCLEOTIDE SEQUENCE [LARGE SCALE GENOMIC DNA]</scope>
    <source>
        <tissue evidence="5">Leaves</tissue>
    </source>
</reference>
<dbReference type="Proteomes" id="UP000215914">
    <property type="component" value="Chromosome 1"/>
</dbReference>
<dbReference type="InterPro" id="IPR027356">
    <property type="entry name" value="NPH3_dom"/>
</dbReference>
<dbReference type="GO" id="GO:0016567">
    <property type="term" value="P:protein ubiquitination"/>
    <property type="evidence" value="ECO:0007669"/>
    <property type="project" value="UniProtKB-UniPathway"/>
</dbReference>
<keyword evidence="6" id="KW-1185">Reference proteome</keyword>
<evidence type="ECO:0000313" key="5">
    <source>
        <dbReference type="EMBL" id="OTG38564.1"/>
    </source>
</evidence>
<comment type="similarity">
    <text evidence="2">Belongs to the NPH3 family.</text>
</comment>
<evidence type="ECO:0000259" key="3">
    <source>
        <dbReference type="PROSITE" id="PS51649"/>
    </source>
</evidence>
<reference evidence="4" key="3">
    <citation type="submission" date="2020-06" db="EMBL/GenBank/DDBJ databases">
        <title>Helianthus annuus Genome sequencing and assembly Release 2.</title>
        <authorList>
            <person name="Gouzy J."/>
            <person name="Langlade N."/>
            <person name="Munos S."/>
        </authorList>
    </citation>
    <scope>NUCLEOTIDE SEQUENCE</scope>
    <source>
        <tissue evidence="4">Leaves</tissue>
    </source>
</reference>
<dbReference type="InterPro" id="IPR043454">
    <property type="entry name" value="NPH3/RPT2-like"/>
</dbReference>
<dbReference type="InParanoid" id="A0A251VT12"/>
<keyword evidence="1" id="KW-0833">Ubl conjugation pathway</keyword>
<evidence type="ECO:0000256" key="1">
    <source>
        <dbReference type="ARBA" id="ARBA00022786"/>
    </source>
</evidence>
<proteinExistence type="inferred from homology"/>
<dbReference type="Pfam" id="PF03000">
    <property type="entry name" value="NPH3"/>
    <property type="match status" value="1"/>
</dbReference>
<dbReference type="EMBL" id="MNCJ02000316">
    <property type="protein sequence ID" value="KAF5824124.1"/>
    <property type="molecule type" value="Genomic_DNA"/>
</dbReference>
<sequence>MSVAASAGARRTLDGVYEAIDVYLNKHKHLTESEREEICAVLDCNKMSPEASGRSNVVCAAVASAGNRRERGGGGRVR</sequence>
<reference evidence="4 6" key="1">
    <citation type="journal article" date="2017" name="Nature">
        <title>The sunflower genome provides insights into oil metabolism, flowering and Asterid evolution.</title>
        <authorList>
            <person name="Badouin H."/>
            <person name="Gouzy J."/>
            <person name="Grassa C.J."/>
            <person name="Murat F."/>
            <person name="Staton S.E."/>
            <person name="Cottret L."/>
            <person name="Lelandais-Briere C."/>
            <person name="Owens G.L."/>
            <person name="Carrere S."/>
            <person name="Mayjonade B."/>
            <person name="Legrand L."/>
            <person name="Gill N."/>
            <person name="Kane N.C."/>
            <person name="Bowers J.E."/>
            <person name="Hubner S."/>
            <person name="Bellec A."/>
            <person name="Berard A."/>
            <person name="Berges H."/>
            <person name="Blanchet N."/>
            <person name="Boniface M.C."/>
            <person name="Brunel D."/>
            <person name="Catrice O."/>
            <person name="Chaidir N."/>
            <person name="Claudel C."/>
            <person name="Donnadieu C."/>
            <person name="Faraut T."/>
            <person name="Fievet G."/>
            <person name="Helmstetter N."/>
            <person name="King M."/>
            <person name="Knapp S.J."/>
            <person name="Lai Z."/>
            <person name="Le Paslier M.C."/>
            <person name="Lippi Y."/>
            <person name="Lorenzon L."/>
            <person name="Mandel J.R."/>
            <person name="Marage G."/>
            <person name="Marchand G."/>
            <person name="Marquand E."/>
            <person name="Bret-Mestries E."/>
            <person name="Morien E."/>
            <person name="Nambeesan S."/>
            <person name="Nguyen T."/>
            <person name="Pegot-Espagnet P."/>
            <person name="Pouilly N."/>
            <person name="Raftis F."/>
            <person name="Sallet E."/>
            <person name="Schiex T."/>
            <person name="Thomas J."/>
            <person name="Vandecasteele C."/>
            <person name="Vares D."/>
            <person name="Vear F."/>
            <person name="Vautrin S."/>
            <person name="Crespi M."/>
            <person name="Mangin B."/>
            <person name="Burke J.M."/>
            <person name="Salse J."/>
            <person name="Munos S."/>
            <person name="Vincourt P."/>
            <person name="Rieseberg L.H."/>
            <person name="Langlade N.B."/>
        </authorList>
    </citation>
    <scope>NUCLEOTIDE SEQUENCE [LARGE SCALE GENOMIC DNA]</scope>
    <source>
        <strain evidence="6">cv. SF193</strain>
        <tissue evidence="4">Leaves</tissue>
    </source>
</reference>
<dbReference type="Gramene" id="mRNA:HanXRQr2_Chr01g0045661">
    <property type="protein sequence ID" value="CDS:HanXRQr2_Chr01g0045661.1"/>
    <property type="gene ID" value="HanXRQr2_Chr01g0045661"/>
</dbReference>
<evidence type="ECO:0000256" key="2">
    <source>
        <dbReference type="PROSITE-ProRule" id="PRU00982"/>
    </source>
</evidence>
<gene>
    <name evidence="5" type="ORF">HannXRQ_Chr01g0031041</name>
    <name evidence="4" type="ORF">HanXRQr2_Chr01g0045661</name>
</gene>
<dbReference type="EMBL" id="CM007890">
    <property type="protein sequence ID" value="OTG38564.1"/>
    <property type="molecule type" value="Genomic_DNA"/>
</dbReference>
<accession>A0A251VT12</accession>
<evidence type="ECO:0000313" key="6">
    <source>
        <dbReference type="Proteomes" id="UP000215914"/>
    </source>
</evidence>
<dbReference type="PROSITE" id="PS51649">
    <property type="entry name" value="NPH3"/>
    <property type="match status" value="1"/>
</dbReference>
<dbReference type="AlphaFoldDB" id="A0A251VT12"/>
<dbReference type="PANTHER" id="PTHR32370">
    <property type="entry name" value="OS12G0117600 PROTEIN"/>
    <property type="match status" value="1"/>
</dbReference>
<protein>
    <submittedName>
        <fullName evidence="4 5">NPH3 domain-containing protein</fullName>
    </submittedName>
</protein>
<name>A0A251VT12_HELAN</name>
<organism evidence="5 6">
    <name type="scientific">Helianthus annuus</name>
    <name type="common">Common sunflower</name>
    <dbReference type="NCBI Taxonomy" id="4232"/>
    <lineage>
        <taxon>Eukaryota</taxon>
        <taxon>Viridiplantae</taxon>
        <taxon>Streptophyta</taxon>
        <taxon>Embryophyta</taxon>
        <taxon>Tracheophyta</taxon>
        <taxon>Spermatophyta</taxon>
        <taxon>Magnoliopsida</taxon>
        <taxon>eudicotyledons</taxon>
        <taxon>Gunneridae</taxon>
        <taxon>Pentapetalae</taxon>
        <taxon>asterids</taxon>
        <taxon>campanulids</taxon>
        <taxon>Asterales</taxon>
        <taxon>Asteraceae</taxon>
        <taxon>Asteroideae</taxon>
        <taxon>Heliantheae alliance</taxon>
        <taxon>Heliantheae</taxon>
        <taxon>Helianthus</taxon>
    </lineage>
</organism>